<keyword evidence="3" id="KW-1185">Reference proteome</keyword>
<dbReference type="SUPFAM" id="SSF159888">
    <property type="entry name" value="YdhG-like"/>
    <property type="match status" value="1"/>
</dbReference>
<dbReference type="STRING" id="1221996.QY95_02986"/>
<dbReference type="RefSeq" id="WP_039231041.1">
    <property type="nucleotide sequence ID" value="NZ_JWIR02000059.1"/>
</dbReference>
<protein>
    <recommendedName>
        <fullName evidence="1">YdhG-like domain-containing protein</fullName>
    </recommendedName>
</protein>
<evidence type="ECO:0000313" key="3">
    <source>
        <dbReference type="Proteomes" id="UP000031563"/>
    </source>
</evidence>
<gene>
    <name evidence="2" type="ORF">QY95_02986</name>
</gene>
<dbReference type="AlphaFoldDB" id="A0A0F5HU00"/>
<dbReference type="EMBL" id="JWIR02000059">
    <property type="protein sequence ID" value="KKB36718.1"/>
    <property type="molecule type" value="Genomic_DNA"/>
</dbReference>
<accession>A0A0F5HJB9</accession>
<dbReference type="Gene3D" id="3.90.1150.200">
    <property type="match status" value="1"/>
</dbReference>
<feature type="domain" description="YdhG-like" evidence="1">
    <location>
        <begin position="16"/>
        <end position="111"/>
    </location>
</feature>
<organism evidence="2 3">
    <name type="scientific">Bacillus thermotolerans</name>
    <name type="common">Quasibacillus thermotolerans</name>
    <dbReference type="NCBI Taxonomy" id="1221996"/>
    <lineage>
        <taxon>Bacteria</taxon>
        <taxon>Bacillati</taxon>
        <taxon>Bacillota</taxon>
        <taxon>Bacilli</taxon>
        <taxon>Bacillales</taxon>
        <taxon>Bacillaceae</taxon>
        <taxon>Bacillus</taxon>
    </lineage>
</organism>
<reference evidence="2" key="1">
    <citation type="submission" date="2015-02" db="EMBL/GenBank/DDBJ databases">
        <title>Genome Assembly of Bacillaceae bacterium MTCC 8252.</title>
        <authorList>
            <person name="Verma A."/>
            <person name="Khatri I."/>
            <person name="Mual P."/>
            <person name="Subramanian S."/>
            <person name="Krishnamurthi S."/>
        </authorList>
    </citation>
    <scope>NUCLEOTIDE SEQUENCE [LARGE SCALE GENOMIC DNA]</scope>
    <source>
        <strain evidence="2">MTCC 8252</strain>
    </source>
</reference>
<evidence type="ECO:0000313" key="2">
    <source>
        <dbReference type="EMBL" id="KKB36718.1"/>
    </source>
</evidence>
<name>A0A0F5HU00_BACTR</name>
<dbReference type="OrthoDB" id="384795at2"/>
<evidence type="ECO:0000259" key="1">
    <source>
        <dbReference type="Pfam" id="PF08818"/>
    </source>
</evidence>
<sequence>MEVFEKYLTGIDHPDHRERTEEILTWVADKFPHLEPQIKWNTPMFSDHGTFIIGFSTAKHHLSVSPEEAGMARFADDISEAGYSATKGLFRIPWKKPVNYELLEKMIEFNMQDKAGYTDFWRK</sequence>
<accession>A0A0F5HU00</accession>
<dbReference type="Proteomes" id="UP000031563">
    <property type="component" value="Unassembled WGS sequence"/>
</dbReference>
<dbReference type="Pfam" id="PF08818">
    <property type="entry name" value="DUF1801"/>
    <property type="match status" value="1"/>
</dbReference>
<proteinExistence type="predicted"/>
<dbReference type="InterPro" id="IPR014922">
    <property type="entry name" value="YdhG-like"/>
</dbReference>
<comment type="caution">
    <text evidence="2">The sequence shown here is derived from an EMBL/GenBank/DDBJ whole genome shotgun (WGS) entry which is preliminary data.</text>
</comment>